<dbReference type="InterPro" id="IPR002078">
    <property type="entry name" value="Sigma_54_int"/>
</dbReference>
<dbReference type="InterPro" id="IPR027417">
    <property type="entry name" value="P-loop_NTPase"/>
</dbReference>
<dbReference type="Gene3D" id="3.40.50.300">
    <property type="entry name" value="P-loop containing nucleotide triphosphate hydrolases"/>
    <property type="match status" value="1"/>
</dbReference>
<dbReference type="PANTHER" id="PTHR32071">
    <property type="entry name" value="TRANSCRIPTIONAL REGULATORY PROTEIN"/>
    <property type="match status" value="1"/>
</dbReference>
<dbReference type="GO" id="GO:0006355">
    <property type="term" value="P:regulation of DNA-templated transcription"/>
    <property type="evidence" value="ECO:0007669"/>
    <property type="project" value="InterPro"/>
</dbReference>
<sequence>DFIEKPFETDRLLHIVERALESERLRRENRELRRRTGAEINVIGRSTAICDVRQIIDRVAPTHSRVLIVGPAGSGKEVIARTIHQKSSRADGPFVVLNAATMAPEHMEAELFGAEYSNGGESQELKIGTLEAAHGGTLFIDQVADMPLQTQGKILRVLQEQSFKRLGSGQKVKVDARIITASSRDLLYEITEKNFREDLYYRLSVVPIKVPALCDRREDLPDLIKYFMEQSTHTTGLPSREFSDDAIALMQA</sequence>
<reference evidence="5" key="1">
    <citation type="submission" date="2018-05" db="EMBL/GenBank/DDBJ databases">
        <authorList>
            <person name="Lanie J.A."/>
            <person name="Ng W.-L."/>
            <person name="Kazmierczak K.M."/>
            <person name="Andrzejewski T.M."/>
            <person name="Davidsen T.M."/>
            <person name="Wayne K.J."/>
            <person name="Tettelin H."/>
            <person name="Glass J.I."/>
            <person name="Rusch D."/>
            <person name="Podicherti R."/>
            <person name="Tsui H.-C.T."/>
            <person name="Winkler M.E."/>
        </authorList>
    </citation>
    <scope>NUCLEOTIDE SEQUENCE</scope>
</reference>
<evidence type="ECO:0000256" key="1">
    <source>
        <dbReference type="ARBA" id="ARBA00022553"/>
    </source>
</evidence>
<gene>
    <name evidence="5" type="ORF">METZ01_LOCUS459296</name>
</gene>
<evidence type="ECO:0000256" key="3">
    <source>
        <dbReference type="ARBA" id="ARBA00022840"/>
    </source>
</evidence>
<evidence type="ECO:0000259" key="4">
    <source>
        <dbReference type="PROSITE" id="PS50045"/>
    </source>
</evidence>
<dbReference type="CDD" id="cd00009">
    <property type="entry name" value="AAA"/>
    <property type="match status" value="1"/>
</dbReference>
<dbReference type="SMART" id="SM00382">
    <property type="entry name" value="AAA"/>
    <property type="match status" value="1"/>
</dbReference>
<dbReference type="Pfam" id="PF00158">
    <property type="entry name" value="Sigma54_activat"/>
    <property type="match status" value="1"/>
</dbReference>
<dbReference type="AlphaFoldDB" id="A0A383AFE7"/>
<dbReference type="Gene3D" id="1.10.8.60">
    <property type="match status" value="1"/>
</dbReference>
<feature type="non-terminal residue" evidence="5">
    <location>
        <position position="252"/>
    </location>
</feature>
<keyword evidence="3" id="KW-0067">ATP-binding</keyword>
<feature type="domain" description="Sigma-54 factor interaction" evidence="4">
    <location>
        <begin position="42"/>
        <end position="252"/>
    </location>
</feature>
<accession>A0A383AFE7</accession>
<keyword evidence="2" id="KW-0547">Nucleotide-binding</keyword>
<keyword evidence="1" id="KW-0597">Phosphoprotein</keyword>
<evidence type="ECO:0000256" key="2">
    <source>
        <dbReference type="ARBA" id="ARBA00022741"/>
    </source>
</evidence>
<proteinExistence type="predicted"/>
<dbReference type="PROSITE" id="PS50045">
    <property type="entry name" value="SIGMA54_INTERACT_4"/>
    <property type="match status" value="1"/>
</dbReference>
<organism evidence="5">
    <name type="scientific">marine metagenome</name>
    <dbReference type="NCBI Taxonomy" id="408172"/>
    <lineage>
        <taxon>unclassified sequences</taxon>
        <taxon>metagenomes</taxon>
        <taxon>ecological metagenomes</taxon>
    </lineage>
</organism>
<dbReference type="InterPro" id="IPR003593">
    <property type="entry name" value="AAA+_ATPase"/>
</dbReference>
<dbReference type="GO" id="GO:0005524">
    <property type="term" value="F:ATP binding"/>
    <property type="evidence" value="ECO:0007669"/>
    <property type="project" value="UniProtKB-KW"/>
</dbReference>
<dbReference type="FunFam" id="3.40.50.300:FF:000006">
    <property type="entry name" value="DNA-binding transcriptional regulator NtrC"/>
    <property type="match status" value="1"/>
</dbReference>
<dbReference type="PANTHER" id="PTHR32071:SF17">
    <property type="entry name" value="TRANSCRIPTIONAL REGULATOR (NTRC FAMILY)"/>
    <property type="match status" value="1"/>
</dbReference>
<name>A0A383AFE7_9ZZZZ</name>
<feature type="non-terminal residue" evidence="5">
    <location>
        <position position="1"/>
    </location>
</feature>
<dbReference type="SUPFAM" id="SSF52540">
    <property type="entry name" value="P-loop containing nucleoside triphosphate hydrolases"/>
    <property type="match status" value="1"/>
</dbReference>
<evidence type="ECO:0000313" key="5">
    <source>
        <dbReference type="EMBL" id="SVE06442.1"/>
    </source>
</evidence>
<protein>
    <recommendedName>
        <fullName evidence="4">Sigma-54 factor interaction domain-containing protein</fullName>
    </recommendedName>
</protein>
<dbReference type="EMBL" id="UINC01191685">
    <property type="protein sequence ID" value="SVE06442.1"/>
    <property type="molecule type" value="Genomic_DNA"/>
</dbReference>